<organism evidence="1 2">
    <name type="scientific">Elaeis guineensis var. tenera</name>
    <name type="common">Oil palm</name>
    <dbReference type="NCBI Taxonomy" id="51953"/>
    <lineage>
        <taxon>Eukaryota</taxon>
        <taxon>Viridiplantae</taxon>
        <taxon>Streptophyta</taxon>
        <taxon>Embryophyta</taxon>
        <taxon>Tracheophyta</taxon>
        <taxon>Spermatophyta</taxon>
        <taxon>Magnoliopsida</taxon>
        <taxon>Liliopsida</taxon>
        <taxon>Arecaceae</taxon>
        <taxon>Arecoideae</taxon>
        <taxon>Cocoseae</taxon>
        <taxon>Elaeidinae</taxon>
        <taxon>Elaeis</taxon>
    </lineage>
</organism>
<dbReference type="InParanoid" id="A0A6I9R3M5"/>
<dbReference type="PANTHER" id="PTHR34190">
    <property type="entry name" value="EXPRESSED PROTEIN"/>
    <property type="match status" value="1"/>
</dbReference>
<dbReference type="AlphaFoldDB" id="A0A6I9R3M5"/>
<gene>
    <name evidence="2" type="primary">LOC105043903</name>
</gene>
<name>A0A6I9R3M5_ELAGV</name>
<dbReference type="RefSeq" id="XP_010919929.1">
    <property type="nucleotide sequence ID" value="XM_010921627.3"/>
</dbReference>
<evidence type="ECO:0000313" key="1">
    <source>
        <dbReference type="Proteomes" id="UP000504607"/>
    </source>
</evidence>
<dbReference type="Proteomes" id="UP000504607">
    <property type="component" value="Chromosome 4"/>
</dbReference>
<dbReference type="OrthoDB" id="783251at2759"/>
<protein>
    <submittedName>
        <fullName evidence="2">Uncharacterized protein LOC105043903</fullName>
    </submittedName>
</protein>
<evidence type="ECO:0000313" key="2">
    <source>
        <dbReference type="RefSeq" id="XP_010919929.1"/>
    </source>
</evidence>
<reference evidence="2" key="1">
    <citation type="submission" date="2025-08" db="UniProtKB">
        <authorList>
            <consortium name="RefSeq"/>
        </authorList>
    </citation>
    <scope>IDENTIFICATION</scope>
</reference>
<keyword evidence="1" id="KW-1185">Reference proteome</keyword>
<accession>A0A6I9R3M5</accession>
<proteinExistence type="predicted"/>
<sequence length="184" mass="21247">MELEEEWHGRSHVPLLPRLDRLDNLMEYLEWKHSWSRRSDGAVSPPQRWCVPLDLAVEEARAKGSVLHRVAVLEHRLAQLSLEMEASSVSSCSSVHTLESPSIWQEYSNKQQFASFRSSDGRIIEHQDCGHQRVSTNKHDLLKMVKSSAPEHLIPDARDSISTQKSKKNQRMLKNWRCKRLLGC</sequence>
<dbReference type="PANTHER" id="PTHR34190:SF3">
    <property type="entry name" value="MICROSPORE-SPECIFIC PROMOTER 2"/>
    <property type="match status" value="1"/>
</dbReference>